<evidence type="ECO:0000313" key="3">
    <source>
        <dbReference type="EMBL" id="AEP31280.1"/>
    </source>
</evidence>
<reference evidence="3 4" key="1">
    <citation type="journal article" date="2011" name="J. Bacteriol.">
        <title>Complete genome sequence of seawater bacterium Glaciecola nitratireducens FR1064T.</title>
        <authorList>
            <person name="Bian F."/>
            <person name="Qin Q.L."/>
            <person name="Xie B.B."/>
            <person name="Shu Y.L."/>
            <person name="Zhang X.Y."/>
            <person name="Yu Y."/>
            <person name="Chen B."/>
            <person name="Chen X.L."/>
            <person name="Zhou B.C."/>
            <person name="Zhang Y.Z."/>
        </authorList>
    </citation>
    <scope>NUCLEOTIDE SEQUENCE [LARGE SCALE GENOMIC DNA]</scope>
    <source>
        <strain evidence="4">JCM 12485 / KCTC 12276 / FR1064</strain>
    </source>
</reference>
<proteinExistence type="predicted"/>
<organism evidence="3 4">
    <name type="scientific">Glaciecola nitratireducens (strain JCM 12485 / KCTC 12276 / FR1064)</name>
    <dbReference type="NCBI Taxonomy" id="1085623"/>
    <lineage>
        <taxon>Bacteria</taxon>
        <taxon>Pseudomonadati</taxon>
        <taxon>Pseudomonadota</taxon>
        <taxon>Gammaproteobacteria</taxon>
        <taxon>Alteromonadales</taxon>
        <taxon>Alteromonadaceae</taxon>
        <taxon>Brumicola</taxon>
    </lineage>
</organism>
<dbReference type="EMBL" id="CP003060">
    <property type="protein sequence ID" value="AEP31280.1"/>
    <property type="molecule type" value="Genomic_DNA"/>
</dbReference>
<dbReference type="Gene3D" id="3.40.50.850">
    <property type="entry name" value="Isochorismatase-like"/>
    <property type="match status" value="1"/>
</dbReference>
<dbReference type="eggNOG" id="COG1335">
    <property type="taxonomic scope" value="Bacteria"/>
</dbReference>
<gene>
    <name evidence="3" type="ordered locus">GNIT_3185</name>
</gene>
<dbReference type="KEGG" id="gni:GNIT_3185"/>
<feature type="domain" description="Isochorismatase-like" evidence="2">
    <location>
        <begin position="22"/>
        <end position="193"/>
    </location>
</feature>
<dbReference type="Pfam" id="PF00857">
    <property type="entry name" value="Isochorismatase"/>
    <property type="match status" value="1"/>
</dbReference>
<sequence>MTVTLIDNDLVIGELQLGKRPAVIAVDFSNGFTDKESPLGGKFEPQLEANLEIITAATESKVPVFFTTVVYDNEQQASVFRQRLPALNILQRGSHWVDIHEKFSAYANHDNIIEKHYPSAFFSTNLASKLEALNIDSLIITGLTTSGCVRATCVDGLQHNFLCVVVPEACGDRNQPAHAMSLHDMHAKYAQVLPLSQVISYFKSL</sequence>
<dbReference type="SUPFAM" id="SSF52499">
    <property type="entry name" value="Isochorismatase-like hydrolases"/>
    <property type="match status" value="1"/>
</dbReference>
<dbReference type="InterPro" id="IPR036380">
    <property type="entry name" value="Isochorismatase-like_sf"/>
</dbReference>
<dbReference type="STRING" id="1085623.GNIT_3185"/>
<dbReference type="GO" id="GO:0016787">
    <property type="term" value="F:hydrolase activity"/>
    <property type="evidence" value="ECO:0007669"/>
    <property type="project" value="UniProtKB-KW"/>
</dbReference>
<evidence type="ECO:0000313" key="4">
    <source>
        <dbReference type="Proteomes" id="UP000009282"/>
    </source>
</evidence>
<evidence type="ECO:0000259" key="2">
    <source>
        <dbReference type="Pfam" id="PF00857"/>
    </source>
</evidence>
<dbReference type="RefSeq" id="WP_014110151.1">
    <property type="nucleotide sequence ID" value="NC_016041.1"/>
</dbReference>
<keyword evidence="1 3" id="KW-0378">Hydrolase</keyword>
<name>G4QE06_GLANF</name>
<dbReference type="HOGENOM" id="CLU_068979_7_1_6"/>
<dbReference type="AlphaFoldDB" id="G4QE06"/>
<dbReference type="OrthoDB" id="5360912at2"/>
<dbReference type="Proteomes" id="UP000009282">
    <property type="component" value="Chromosome"/>
</dbReference>
<evidence type="ECO:0000256" key="1">
    <source>
        <dbReference type="ARBA" id="ARBA00022801"/>
    </source>
</evidence>
<dbReference type="InterPro" id="IPR050272">
    <property type="entry name" value="Isochorismatase-like_hydrls"/>
</dbReference>
<dbReference type="PANTHER" id="PTHR43540:SF1">
    <property type="entry name" value="ISOCHORISMATASE HYDROLASE"/>
    <property type="match status" value="1"/>
</dbReference>
<accession>G4QE06</accession>
<dbReference type="PANTHER" id="PTHR43540">
    <property type="entry name" value="PEROXYUREIDOACRYLATE/UREIDOACRYLATE AMIDOHYDROLASE-RELATED"/>
    <property type="match status" value="1"/>
</dbReference>
<keyword evidence="4" id="KW-1185">Reference proteome</keyword>
<protein>
    <submittedName>
        <fullName evidence="3">Hydrolase, isochorismatase family protein</fullName>
    </submittedName>
</protein>
<dbReference type="InterPro" id="IPR000868">
    <property type="entry name" value="Isochorismatase-like_dom"/>
</dbReference>